<evidence type="ECO:0000313" key="1">
    <source>
        <dbReference type="EMBL" id="ETW96794.1"/>
    </source>
</evidence>
<keyword evidence="2" id="KW-1185">Reference proteome</keyword>
<dbReference type="Proteomes" id="UP000019141">
    <property type="component" value="Unassembled WGS sequence"/>
</dbReference>
<sequence length="83" mass="9605">MDVMDGNPGALLIIRRLMYFAPWHLLLHHLKGQGLTGSRLWQVVKDDYGHVWTQFAHDQLAQICQGDQQEIDAAKLRAAYRYN</sequence>
<comment type="caution">
    <text evidence="1">The sequence shown here is derived from an EMBL/GenBank/DDBJ whole genome shotgun (WGS) entry which is preliminary data.</text>
</comment>
<protein>
    <submittedName>
        <fullName evidence="1">Uncharacterized protein</fullName>
    </submittedName>
</protein>
<reference evidence="1 2" key="1">
    <citation type="journal article" date="2014" name="Nature">
        <title>An environmental bacterial taxon with a large and distinct metabolic repertoire.</title>
        <authorList>
            <person name="Wilson M.C."/>
            <person name="Mori T."/>
            <person name="Ruckert C."/>
            <person name="Uria A.R."/>
            <person name="Helf M.J."/>
            <person name="Takada K."/>
            <person name="Gernert C."/>
            <person name="Steffens U.A."/>
            <person name="Heycke N."/>
            <person name="Schmitt S."/>
            <person name="Rinke C."/>
            <person name="Helfrich E.J."/>
            <person name="Brachmann A.O."/>
            <person name="Gurgui C."/>
            <person name="Wakimoto T."/>
            <person name="Kracht M."/>
            <person name="Crusemann M."/>
            <person name="Hentschel U."/>
            <person name="Abe I."/>
            <person name="Matsunaga S."/>
            <person name="Kalinowski J."/>
            <person name="Takeyama H."/>
            <person name="Piel J."/>
        </authorList>
    </citation>
    <scope>NUCLEOTIDE SEQUENCE [LARGE SCALE GENOMIC DNA]</scope>
    <source>
        <strain evidence="2">TSY1</strain>
    </source>
</reference>
<gene>
    <name evidence="1" type="ORF">ETSY1_25190</name>
</gene>
<dbReference type="AlphaFoldDB" id="W4LFZ9"/>
<organism evidence="1 2">
    <name type="scientific">Entotheonella factor</name>
    <dbReference type="NCBI Taxonomy" id="1429438"/>
    <lineage>
        <taxon>Bacteria</taxon>
        <taxon>Pseudomonadati</taxon>
        <taxon>Nitrospinota/Tectimicrobiota group</taxon>
        <taxon>Candidatus Tectimicrobiota</taxon>
        <taxon>Candidatus Entotheonellia</taxon>
        <taxon>Candidatus Entotheonellales</taxon>
        <taxon>Candidatus Entotheonellaceae</taxon>
        <taxon>Candidatus Entotheonella</taxon>
    </lineage>
</organism>
<dbReference type="EMBL" id="AZHW01000742">
    <property type="protein sequence ID" value="ETW96794.1"/>
    <property type="molecule type" value="Genomic_DNA"/>
</dbReference>
<name>W4LFZ9_ENTF1</name>
<dbReference type="HOGENOM" id="CLU_2583179_0_0_7"/>
<accession>W4LFZ9</accession>
<proteinExistence type="predicted"/>
<evidence type="ECO:0000313" key="2">
    <source>
        <dbReference type="Proteomes" id="UP000019141"/>
    </source>
</evidence>